<dbReference type="AlphaFoldDB" id="A0A511JAY4"/>
<dbReference type="RefSeq" id="WP_146842522.1">
    <property type="nucleotide sequence ID" value="NZ_BJWG01000005.1"/>
</dbReference>
<evidence type="ECO:0000256" key="1">
    <source>
        <dbReference type="SAM" id="Phobius"/>
    </source>
</evidence>
<dbReference type="InterPro" id="IPR001387">
    <property type="entry name" value="Cro/C1-type_HTH"/>
</dbReference>
<feature type="transmembrane region" description="Helical" evidence="1">
    <location>
        <begin position="247"/>
        <end position="269"/>
    </location>
</feature>
<dbReference type="Proteomes" id="UP000321720">
    <property type="component" value="Unassembled WGS sequence"/>
</dbReference>
<dbReference type="OrthoDB" id="513181at2"/>
<reference evidence="3 4" key="1">
    <citation type="submission" date="2019-07" db="EMBL/GenBank/DDBJ databases">
        <title>Whole genome shotgun sequence of Cellulomonas composti NBRC 100758.</title>
        <authorList>
            <person name="Hosoyama A."/>
            <person name="Uohara A."/>
            <person name="Ohji S."/>
            <person name="Ichikawa N."/>
        </authorList>
    </citation>
    <scope>NUCLEOTIDE SEQUENCE [LARGE SCALE GENOMIC DNA]</scope>
    <source>
        <strain evidence="3 4">NBRC 100758</strain>
    </source>
</reference>
<dbReference type="EMBL" id="BJWG01000005">
    <property type="protein sequence ID" value="GEL94863.1"/>
    <property type="molecule type" value="Genomic_DNA"/>
</dbReference>
<accession>A0A511JAY4</accession>
<keyword evidence="4" id="KW-1185">Reference proteome</keyword>
<dbReference type="GO" id="GO:0003677">
    <property type="term" value="F:DNA binding"/>
    <property type="evidence" value="ECO:0007669"/>
    <property type="project" value="InterPro"/>
</dbReference>
<dbReference type="SUPFAM" id="SSF47413">
    <property type="entry name" value="lambda repressor-like DNA-binding domains"/>
    <property type="match status" value="1"/>
</dbReference>
<dbReference type="Gene3D" id="1.10.260.40">
    <property type="entry name" value="lambda repressor-like DNA-binding domains"/>
    <property type="match status" value="1"/>
</dbReference>
<gene>
    <name evidence="3" type="ORF">CCO02nite_15210</name>
</gene>
<evidence type="ECO:0000313" key="4">
    <source>
        <dbReference type="Proteomes" id="UP000321720"/>
    </source>
</evidence>
<name>A0A511JAY4_9CELL</name>
<evidence type="ECO:0000313" key="3">
    <source>
        <dbReference type="EMBL" id="GEL94863.1"/>
    </source>
</evidence>
<dbReference type="PROSITE" id="PS50943">
    <property type="entry name" value="HTH_CROC1"/>
    <property type="match status" value="1"/>
</dbReference>
<sequence>MASYSLEALGLVVRDARRRSNLTQEELGRASGYGRGAGVSISRLESGQLEPSAERFSGVAEALALSPEELIALAAAATSTHEDGAQPNAANLRERGTRIQSELHRRADLVEHLGQEFNDAHDRARDEFLLRLVDTATRLSGAPRPDPGQLLGDPIPDTNATEAEATYSLRFTKFGVAQALATIPGLGAPREATTPDVFSAFTAAVAGGTFTGTTTDGLTAAAAAGGVLAASRVAALSTRRAPTAGGAAILAGLVAPFAIGAASGLILFVQQRNRSQLRELAVRLDQVEAELAATRPRVEALSSLMPRATSVLDYIAVHAGHALGRWQAQVGAGSLDWDTLGEVERVRYHEFVEVAAAQFAVLAIDFQSLLSASGTELMHSGSLADETLIQSHRVITSCV</sequence>
<proteinExistence type="predicted"/>
<dbReference type="SMART" id="SM00530">
    <property type="entry name" value="HTH_XRE"/>
    <property type="match status" value="1"/>
</dbReference>
<protein>
    <recommendedName>
        <fullName evidence="2">HTH cro/C1-type domain-containing protein</fullName>
    </recommendedName>
</protein>
<evidence type="ECO:0000259" key="2">
    <source>
        <dbReference type="PROSITE" id="PS50943"/>
    </source>
</evidence>
<dbReference type="Pfam" id="PF01381">
    <property type="entry name" value="HTH_3"/>
    <property type="match status" value="1"/>
</dbReference>
<feature type="domain" description="HTH cro/C1-type" evidence="2">
    <location>
        <begin position="13"/>
        <end position="70"/>
    </location>
</feature>
<keyword evidence="1" id="KW-1133">Transmembrane helix</keyword>
<dbReference type="CDD" id="cd00093">
    <property type="entry name" value="HTH_XRE"/>
    <property type="match status" value="1"/>
</dbReference>
<comment type="caution">
    <text evidence="3">The sequence shown here is derived from an EMBL/GenBank/DDBJ whole genome shotgun (WGS) entry which is preliminary data.</text>
</comment>
<keyword evidence="1" id="KW-0812">Transmembrane</keyword>
<dbReference type="InterPro" id="IPR010982">
    <property type="entry name" value="Lambda_DNA-bd_dom_sf"/>
</dbReference>
<keyword evidence="1" id="KW-0472">Membrane</keyword>
<organism evidence="3 4">
    <name type="scientific">Cellulomonas composti</name>
    <dbReference type="NCBI Taxonomy" id="266130"/>
    <lineage>
        <taxon>Bacteria</taxon>
        <taxon>Bacillati</taxon>
        <taxon>Actinomycetota</taxon>
        <taxon>Actinomycetes</taxon>
        <taxon>Micrococcales</taxon>
        <taxon>Cellulomonadaceae</taxon>
        <taxon>Cellulomonas</taxon>
    </lineage>
</organism>